<dbReference type="InterPro" id="IPR003646">
    <property type="entry name" value="SH3-like_bac-type"/>
</dbReference>
<feature type="chain" id="PRO_5044492874" evidence="1">
    <location>
        <begin position="24"/>
        <end position="403"/>
    </location>
</feature>
<reference evidence="3 4" key="1">
    <citation type="journal article" date="2014" name="Appl. Environ. Microbiol.">
        <title>Genomic features of a bumble bee symbiont reflect its host environment.</title>
        <authorList>
            <person name="Martinson V.G."/>
            <person name="Magoc T."/>
            <person name="Koch H."/>
            <person name="Salzberg S.L."/>
            <person name="Moran N.A."/>
        </authorList>
    </citation>
    <scope>NUCLEOTIDE SEQUENCE [LARGE SCALE GENOMIC DNA]</scope>
    <source>
        <strain evidence="3 4">Bimp</strain>
    </source>
</reference>
<dbReference type="Proteomes" id="UP000506160">
    <property type="component" value="Unassembled WGS sequence"/>
</dbReference>
<sequence>MIKKILKLIFVFILLSNATFHSIANNKLPDNMNTMLLTNKELSKLEIELLNKFLIHQGYKLPSAKTFHLRCLDYFNIDTNEISEDEYKFVGNDNNYINKKGRFLFNFTESIFYRPDLLDAPYTIADARKDLETDYSGETRYFIAYNKLLFNDVADNEFFLKNPALLVEVVLNFNYENNNFLYENAIPLIETNDKTVLPYVLFYNNYHKGYRARLLNDLYVYQGISAIKEILTLLDDNWHKMDSGINLLQTKVIIPQALRDNALLHLLKLVSQHHDQQTTQQHSRSLAYQYLQQFISKDPQLALRLQKNNYYQMGLTLQPEQKQLLSTDNNDLLNNIFITQSSDNYINLRQSPTTKSPVIRQLPNQYKVIKLHTDGNWYYMKSIENESLSGYIHMSQLVYFVQK</sequence>
<dbReference type="Gene3D" id="2.30.30.40">
    <property type="entry name" value="SH3 Domains"/>
    <property type="match status" value="1"/>
</dbReference>
<dbReference type="AlphaFoldDB" id="A0AB94IDN9"/>
<keyword evidence="1" id="KW-0732">Signal</keyword>
<protein>
    <submittedName>
        <fullName evidence="3">SH3 domain-containing protein</fullName>
    </submittedName>
</protein>
<evidence type="ECO:0000313" key="4">
    <source>
        <dbReference type="Proteomes" id="UP000506160"/>
    </source>
</evidence>
<dbReference type="EMBL" id="AWGA01000032">
    <property type="protein sequence ID" value="TEA27581.1"/>
    <property type="molecule type" value="Genomic_DNA"/>
</dbReference>
<name>A0AB94IDN9_9GAMM</name>
<feature type="domain" description="SH3b" evidence="2">
    <location>
        <begin position="346"/>
        <end position="394"/>
    </location>
</feature>
<dbReference type="Pfam" id="PF08239">
    <property type="entry name" value="SH3_3"/>
    <property type="match status" value="1"/>
</dbReference>
<proteinExistence type="predicted"/>
<evidence type="ECO:0000313" key="3">
    <source>
        <dbReference type="EMBL" id="TEA27581.1"/>
    </source>
</evidence>
<gene>
    <name evidence="3" type="ORF">O970_03155</name>
</gene>
<dbReference type="RefSeq" id="WP_024495726.1">
    <property type="nucleotide sequence ID" value="NZ_AWGA01000032.1"/>
</dbReference>
<evidence type="ECO:0000259" key="2">
    <source>
        <dbReference type="Pfam" id="PF08239"/>
    </source>
</evidence>
<keyword evidence="4" id="KW-1185">Reference proteome</keyword>
<comment type="caution">
    <text evidence="3">The sequence shown here is derived from an EMBL/GenBank/DDBJ whole genome shotgun (WGS) entry which is preliminary data.</text>
</comment>
<accession>A0AB94IDN9</accession>
<organism evidence="3 4">
    <name type="scientific">Candidatus Schmidhempelia bombi str. Bimp</name>
    <dbReference type="NCBI Taxonomy" id="1387197"/>
    <lineage>
        <taxon>Bacteria</taxon>
        <taxon>Pseudomonadati</taxon>
        <taxon>Pseudomonadota</taxon>
        <taxon>Gammaproteobacteria</taxon>
        <taxon>Orbales</taxon>
        <taxon>Orbaceae</taxon>
        <taxon>Candidatus Schmidhempelia</taxon>
    </lineage>
</organism>
<feature type="signal peptide" evidence="1">
    <location>
        <begin position="1"/>
        <end position="23"/>
    </location>
</feature>
<evidence type="ECO:0000256" key="1">
    <source>
        <dbReference type="SAM" id="SignalP"/>
    </source>
</evidence>